<dbReference type="OMA" id="TIDSWTH"/>
<dbReference type="Gene3D" id="3.30.70.360">
    <property type="match status" value="1"/>
</dbReference>
<dbReference type="InterPro" id="IPR036264">
    <property type="entry name" value="Bact_exopeptidase_dim_dom"/>
</dbReference>
<dbReference type="Gene3D" id="1.10.150.900">
    <property type="match status" value="1"/>
</dbReference>
<keyword evidence="4" id="KW-0378">Hydrolase</keyword>
<dbReference type="GO" id="GO:0004181">
    <property type="term" value="F:metallocarboxypeptidase activity"/>
    <property type="evidence" value="ECO:0007669"/>
    <property type="project" value="InterPro"/>
</dbReference>
<dbReference type="GO" id="GO:0000328">
    <property type="term" value="C:fungal-type vacuole lumen"/>
    <property type="evidence" value="ECO:0007669"/>
    <property type="project" value="TreeGrafter"/>
</dbReference>
<dbReference type="PANTHER" id="PTHR45962">
    <property type="entry name" value="N-FATTY-ACYL-AMINO ACID SYNTHASE/HYDROLASE PM20D1"/>
    <property type="match status" value="1"/>
</dbReference>
<evidence type="ECO:0000256" key="6">
    <source>
        <dbReference type="PIRSR" id="PIRSR037217-1"/>
    </source>
</evidence>
<organism evidence="11 12">
    <name type="scientific">Coprinopsis cinerea (strain Okayama-7 / 130 / ATCC MYA-4618 / FGSC 9003)</name>
    <name type="common">Inky cap fungus</name>
    <name type="synonym">Hormographiella aspergillata</name>
    <dbReference type="NCBI Taxonomy" id="240176"/>
    <lineage>
        <taxon>Eukaryota</taxon>
        <taxon>Fungi</taxon>
        <taxon>Dikarya</taxon>
        <taxon>Basidiomycota</taxon>
        <taxon>Agaricomycotina</taxon>
        <taxon>Agaricomycetes</taxon>
        <taxon>Agaricomycetidae</taxon>
        <taxon>Agaricales</taxon>
        <taxon>Agaricineae</taxon>
        <taxon>Psathyrellaceae</taxon>
        <taxon>Coprinopsis</taxon>
    </lineage>
</organism>
<evidence type="ECO:0000256" key="5">
    <source>
        <dbReference type="ARBA" id="ARBA00022833"/>
    </source>
</evidence>
<feature type="binding site" evidence="7">
    <location>
        <position position="581"/>
    </location>
    <ligand>
        <name>Zn(2+)</name>
        <dbReference type="ChEBI" id="CHEBI:29105"/>
        <label>1</label>
    </ligand>
</feature>
<feature type="active site" evidence="6">
    <location>
        <position position="200"/>
    </location>
</feature>
<evidence type="ECO:0000256" key="9">
    <source>
        <dbReference type="SAM" id="Phobius"/>
    </source>
</evidence>
<dbReference type="CDD" id="cd05674">
    <property type="entry name" value="M20_yscS"/>
    <property type="match status" value="1"/>
</dbReference>
<keyword evidence="9" id="KW-1133">Transmembrane helix</keyword>
<evidence type="ECO:0000256" key="3">
    <source>
        <dbReference type="ARBA" id="ARBA00022723"/>
    </source>
</evidence>
<dbReference type="InParanoid" id="D6RNJ2"/>
<feature type="binding site" evidence="7">
    <location>
        <position position="268"/>
    </location>
    <ligand>
        <name>Zn(2+)</name>
        <dbReference type="ChEBI" id="CHEBI:29105"/>
        <label>1</label>
    </ligand>
</feature>
<feature type="binding site" evidence="7">
    <location>
        <position position="233"/>
    </location>
    <ligand>
        <name>Zn(2+)</name>
        <dbReference type="ChEBI" id="CHEBI:29105"/>
        <label>1</label>
    </ligand>
</feature>
<feature type="binding site" evidence="7">
    <location>
        <position position="296"/>
    </location>
    <ligand>
        <name>Zn(2+)</name>
        <dbReference type="ChEBI" id="CHEBI:29105"/>
        <label>2</label>
    </ligand>
</feature>
<feature type="active site" description="Proton acceptor" evidence="6">
    <location>
        <position position="267"/>
    </location>
</feature>
<dbReference type="SUPFAM" id="SSF55031">
    <property type="entry name" value="Bacterial exopeptidase dimerisation domain"/>
    <property type="match status" value="1"/>
</dbReference>
<dbReference type="GO" id="GO:0051603">
    <property type="term" value="P:proteolysis involved in protein catabolic process"/>
    <property type="evidence" value="ECO:0007669"/>
    <property type="project" value="TreeGrafter"/>
</dbReference>
<evidence type="ECO:0000256" key="1">
    <source>
        <dbReference type="ARBA" id="ARBA00006247"/>
    </source>
</evidence>
<dbReference type="GO" id="GO:0046872">
    <property type="term" value="F:metal ion binding"/>
    <property type="evidence" value="ECO:0007669"/>
    <property type="project" value="UniProtKB-KW"/>
</dbReference>
<name>D6RNJ2_COPC7</name>
<dbReference type="Pfam" id="PF01546">
    <property type="entry name" value="Peptidase_M20"/>
    <property type="match status" value="1"/>
</dbReference>
<evidence type="ECO:0000256" key="8">
    <source>
        <dbReference type="SAM" id="MobiDB-lite"/>
    </source>
</evidence>
<dbReference type="GeneID" id="9378160"/>
<dbReference type="EMBL" id="AACS02000007">
    <property type="protein sequence ID" value="EFI27408.1"/>
    <property type="molecule type" value="Genomic_DNA"/>
</dbReference>
<dbReference type="PROSITE" id="PS00759">
    <property type="entry name" value="ARGE_DAPE_CPG2_2"/>
    <property type="match status" value="1"/>
</dbReference>
<dbReference type="PANTHER" id="PTHR45962:SF1">
    <property type="entry name" value="N-FATTY-ACYL-AMINO ACID SYNTHASE_HYDROLASE PM20D1"/>
    <property type="match status" value="1"/>
</dbReference>
<dbReference type="eggNOG" id="KOG2275">
    <property type="taxonomic scope" value="Eukaryota"/>
</dbReference>
<dbReference type="Pfam" id="PF07687">
    <property type="entry name" value="M20_dimer"/>
    <property type="match status" value="1"/>
</dbReference>
<dbReference type="InterPro" id="IPR002933">
    <property type="entry name" value="Peptidase_M20"/>
</dbReference>
<keyword evidence="5 7" id="KW-0862">Zinc</keyword>
<keyword evidence="9" id="KW-0812">Transmembrane</keyword>
<feature type="binding site" evidence="7">
    <location>
        <position position="198"/>
    </location>
    <ligand>
        <name>Zn(2+)</name>
        <dbReference type="ChEBI" id="CHEBI:29105"/>
        <label>2</label>
    </ligand>
</feature>
<dbReference type="InterPro" id="IPR011650">
    <property type="entry name" value="Peptidase_M20_dimer"/>
</dbReference>
<protein>
    <submittedName>
        <fullName evidence="11">Carboxypeptidase s</fullName>
    </submittedName>
</protein>
<dbReference type="SUPFAM" id="SSF53187">
    <property type="entry name" value="Zn-dependent exopeptidases"/>
    <property type="match status" value="1"/>
</dbReference>
<evidence type="ECO:0000313" key="12">
    <source>
        <dbReference type="Proteomes" id="UP000001861"/>
    </source>
</evidence>
<dbReference type="InterPro" id="IPR001261">
    <property type="entry name" value="ArgE/DapE_CS"/>
</dbReference>
<dbReference type="STRING" id="240176.D6RNJ2"/>
<reference evidence="11 12" key="1">
    <citation type="journal article" date="2010" name="Proc. Natl. Acad. Sci. U.S.A.">
        <title>Insights into evolution of multicellular fungi from the assembled chromosomes of the mushroom Coprinopsis cinerea (Coprinus cinereus).</title>
        <authorList>
            <person name="Stajich J.E."/>
            <person name="Wilke S.K."/>
            <person name="Ahren D."/>
            <person name="Au C.H."/>
            <person name="Birren B.W."/>
            <person name="Borodovsky M."/>
            <person name="Burns C."/>
            <person name="Canback B."/>
            <person name="Casselton L.A."/>
            <person name="Cheng C.K."/>
            <person name="Deng J."/>
            <person name="Dietrich F.S."/>
            <person name="Fargo D.C."/>
            <person name="Farman M.L."/>
            <person name="Gathman A.C."/>
            <person name="Goldberg J."/>
            <person name="Guigo R."/>
            <person name="Hoegger P.J."/>
            <person name="Hooker J.B."/>
            <person name="Huggins A."/>
            <person name="James T.Y."/>
            <person name="Kamada T."/>
            <person name="Kilaru S."/>
            <person name="Kodira C."/>
            <person name="Kues U."/>
            <person name="Kupfer D."/>
            <person name="Kwan H.S."/>
            <person name="Lomsadze A."/>
            <person name="Li W."/>
            <person name="Lilly W.W."/>
            <person name="Ma L.J."/>
            <person name="Mackey A.J."/>
            <person name="Manning G."/>
            <person name="Martin F."/>
            <person name="Muraguchi H."/>
            <person name="Natvig D.O."/>
            <person name="Palmerini H."/>
            <person name="Ramesh M.A."/>
            <person name="Rehmeyer C.J."/>
            <person name="Roe B.A."/>
            <person name="Shenoy N."/>
            <person name="Stanke M."/>
            <person name="Ter-Hovhannisyan V."/>
            <person name="Tunlid A."/>
            <person name="Velagapudi R."/>
            <person name="Vision T.J."/>
            <person name="Zeng Q."/>
            <person name="Zolan M.E."/>
            <person name="Pukkila P.J."/>
        </authorList>
    </citation>
    <scope>NUCLEOTIDE SEQUENCE [LARGE SCALE GENOMIC DNA]</scope>
    <source>
        <strain evidence="12">Okayama-7 / 130 / ATCC MYA-4618 / FGSC 9003</strain>
    </source>
</reference>
<evidence type="ECO:0000313" key="11">
    <source>
        <dbReference type="EMBL" id="EFI27408.1"/>
    </source>
</evidence>
<dbReference type="VEuPathDB" id="FungiDB:CC1G_14879"/>
<proteinExistence type="inferred from homology"/>
<gene>
    <name evidence="11" type="ORF">CC1G_14879</name>
</gene>
<feature type="binding site" evidence="7">
    <location>
        <position position="233"/>
    </location>
    <ligand>
        <name>Zn(2+)</name>
        <dbReference type="ChEBI" id="CHEBI:29105"/>
        <label>2</label>
    </ligand>
</feature>
<evidence type="ECO:0000259" key="10">
    <source>
        <dbReference type="Pfam" id="PF07687"/>
    </source>
</evidence>
<feature type="transmembrane region" description="Helical" evidence="9">
    <location>
        <begin position="60"/>
        <end position="81"/>
    </location>
</feature>
<dbReference type="HOGENOM" id="CLU_021802_11_0_1"/>
<dbReference type="Gene3D" id="3.40.630.10">
    <property type="entry name" value="Zn peptidases"/>
    <property type="match status" value="1"/>
</dbReference>
<dbReference type="InterPro" id="IPR017141">
    <property type="entry name" value="Pept_M20_carboxypep"/>
</dbReference>
<keyword evidence="12" id="KW-1185">Reference proteome</keyword>
<keyword evidence="2" id="KW-0645">Protease</keyword>
<dbReference type="Proteomes" id="UP000001861">
    <property type="component" value="Unassembled WGS sequence"/>
</dbReference>
<feature type="region of interest" description="Disordered" evidence="8">
    <location>
        <begin position="1"/>
        <end position="21"/>
    </location>
</feature>
<dbReference type="OrthoDB" id="3064516at2759"/>
<dbReference type="PIRSF" id="PIRSF037217">
    <property type="entry name" value="Carboxypeptidase_S"/>
    <property type="match status" value="1"/>
</dbReference>
<keyword evidence="3 7" id="KW-0479">Metal-binding</keyword>
<dbReference type="RefSeq" id="XP_002910902.1">
    <property type="nucleotide sequence ID" value="XM_002910856.1"/>
</dbReference>
<dbReference type="AlphaFoldDB" id="D6RNJ2"/>
<keyword evidence="11" id="KW-0121">Carboxypeptidase</keyword>
<accession>D6RNJ2</accession>
<evidence type="ECO:0000256" key="2">
    <source>
        <dbReference type="ARBA" id="ARBA00022670"/>
    </source>
</evidence>
<evidence type="ECO:0000256" key="4">
    <source>
        <dbReference type="ARBA" id="ARBA00022801"/>
    </source>
</evidence>
<comment type="caution">
    <text evidence="11">The sequence shown here is derived from an EMBL/GenBank/DDBJ whole genome shotgun (WGS) entry which is preliminary data.</text>
</comment>
<dbReference type="FunCoup" id="D6RNJ2">
    <property type="interactions" value="9"/>
</dbReference>
<dbReference type="PROSITE" id="PS00758">
    <property type="entry name" value="ARGE_DAPE_CPG2_1"/>
    <property type="match status" value="1"/>
</dbReference>
<evidence type="ECO:0000256" key="7">
    <source>
        <dbReference type="PIRSR" id="PIRSR037217-2"/>
    </source>
</evidence>
<dbReference type="InterPro" id="IPR047177">
    <property type="entry name" value="Pept_M20A"/>
</dbReference>
<sequence length="612" mass="68032">MSSTNSPTRTRSRHRKKSKEALHIRVEKHVEVHSDPDVAPFTVSSGNSRQSRASSSTSKCLITLFLVFHVVYMAYLGIAWWNDHEMHELGECAQPGELVPRRHYELWEKVNRGLSSEKFKMKAITLLGDAVRIPTETYDNMGEVGEDPQWDKFIPFHAYLKVAFPHSSLKLTKVNKFGLLYEWRGTQPDLRPILLAAHQDVVPVENSTRSSWVHEPFSGYYDGVRIWGRGSSDDKSGLVGSLAAVETLLQSGFQPERGVVLAFGFDEEASGFHGAGTLAGAIKDIYGEKGIAMIVDEGAGFYNQFGSVIALPGIAEKGLYNIRVEVRTPGGHSSVPPDHTSIGILADILSHLEKNPFPAPLTRNQPLFQSLQCVSRHAKAVSPSLRHTIRWSLYSNLLLKLVERKLFKSSLFKSLVGTTQAIDMVHGGVKSNALPEDAWAIVNHRVSVTSSLGEVQRRYVELLKPLAKRHNLTFTAFDKVILGEHGAESPRQLVVKNATLHGLEPAPVTPTGKDSGAYQLLAGTIKATYRSHRGLNSSDEMVIAPGMMPGNTDTRYYWDLTDNIFRYNHYHNLIPAARGVHTVNEHIEADVFVEMIRFFVTIILNADEATNL</sequence>
<feature type="domain" description="Peptidase M20 dimerisation" evidence="10">
    <location>
        <begin position="314"/>
        <end position="470"/>
    </location>
</feature>
<keyword evidence="9" id="KW-0472">Membrane</keyword>
<comment type="similarity">
    <text evidence="1">Belongs to the peptidase M20A family.</text>
</comment>
<dbReference type="KEGG" id="cci:CC1G_14879"/>